<dbReference type="PANTHER" id="PTHR11757:SF19">
    <property type="entry name" value="PROLYL ENDOPEPTIDASE-LIKE"/>
    <property type="match status" value="1"/>
</dbReference>
<evidence type="ECO:0000313" key="9">
    <source>
        <dbReference type="EMBL" id="KAA6438725.1"/>
    </source>
</evidence>
<evidence type="ECO:0000256" key="3">
    <source>
        <dbReference type="ARBA" id="ARBA00022801"/>
    </source>
</evidence>
<dbReference type="InterPro" id="IPR002470">
    <property type="entry name" value="Peptidase_S9A"/>
</dbReference>
<dbReference type="Gene3D" id="3.40.50.1820">
    <property type="entry name" value="alpha/beta hydrolase"/>
    <property type="match status" value="1"/>
</dbReference>
<dbReference type="OrthoDB" id="9801421at2"/>
<evidence type="ECO:0000256" key="1">
    <source>
        <dbReference type="ARBA" id="ARBA00005228"/>
    </source>
</evidence>
<name>A0A5M8QRA9_9BACT</name>
<evidence type="ECO:0000259" key="7">
    <source>
        <dbReference type="Pfam" id="PF00326"/>
    </source>
</evidence>
<comment type="caution">
    <text evidence="9">The sequence shown here is derived from an EMBL/GenBank/DDBJ whole genome shotgun (WGS) entry which is preliminary data.</text>
</comment>
<proteinExistence type="inferred from homology"/>
<evidence type="ECO:0000256" key="6">
    <source>
        <dbReference type="ARBA" id="ARBA00081187"/>
    </source>
</evidence>
<accession>A0A5M8QRA9</accession>
<keyword evidence="4" id="KW-0720">Serine protease</keyword>
<gene>
    <name evidence="9" type="ORF">FEM33_17980</name>
</gene>
<feature type="domain" description="Peptidase S9A N-terminal" evidence="8">
    <location>
        <begin position="11"/>
        <end position="409"/>
    </location>
</feature>
<keyword evidence="10" id="KW-1185">Reference proteome</keyword>
<dbReference type="PRINTS" id="PR00862">
    <property type="entry name" value="PROLIGOPTASE"/>
</dbReference>
<evidence type="ECO:0000259" key="8">
    <source>
        <dbReference type="Pfam" id="PF02897"/>
    </source>
</evidence>
<dbReference type="GO" id="GO:0004252">
    <property type="term" value="F:serine-type endopeptidase activity"/>
    <property type="evidence" value="ECO:0007669"/>
    <property type="project" value="InterPro"/>
</dbReference>
<dbReference type="InterPro" id="IPR001375">
    <property type="entry name" value="Peptidase_S9_cat"/>
</dbReference>
<comment type="function">
    <text evidence="5">Cleaves peptide bonds on the C-terminal side of prolyl residues within peptides that are up to approximately 30 amino acids long. Has an absolute requirement for an X-Pro bond in the trans configuration immediately preceding the Pro-Y scissible bond.</text>
</comment>
<feature type="domain" description="Peptidase S9 prolyl oligopeptidase catalytic" evidence="7">
    <location>
        <begin position="473"/>
        <end position="688"/>
    </location>
</feature>
<evidence type="ECO:0000256" key="2">
    <source>
        <dbReference type="ARBA" id="ARBA00022670"/>
    </source>
</evidence>
<evidence type="ECO:0000256" key="5">
    <source>
        <dbReference type="ARBA" id="ARBA00060121"/>
    </source>
</evidence>
<reference evidence="9 10" key="1">
    <citation type="submission" date="2019-05" db="EMBL/GenBank/DDBJ databases">
        <authorList>
            <person name="Qu J.-H."/>
        </authorList>
    </citation>
    <scope>NUCLEOTIDE SEQUENCE [LARGE SCALE GENOMIC DNA]</scope>
    <source>
        <strain evidence="9 10">NS28</strain>
    </source>
</reference>
<dbReference type="SUPFAM" id="SSF50993">
    <property type="entry name" value="Peptidase/esterase 'gauge' domain"/>
    <property type="match status" value="1"/>
</dbReference>
<dbReference type="AlphaFoldDB" id="A0A5M8QRA9"/>
<dbReference type="GO" id="GO:0006508">
    <property type="term" value="P:proteolysis"/>
    <property type="evidence" value="ECO:0007669"/>
    <property type="project" value="UniProtKB-KW"/>
</dbReference>
<dbReference type="Pfam" id="PF00326">
    <property type="entry name" value="Peptidase_S9"/>
    <property type="match status" value="1"/>
</dbReference>
<sequence length="691" mass="78678">MQQSNYPPPPTVTSKPQTFTEHGYSRVDNYFWLKDKTNPEVINYLKAENTYTDTVLAHTKALQDRLFAELKGRIKEEDESVPTLNNGYYYYSRDQKGKQYSIFCRKKGALTAPEEVLLDCNKVSEGKSAFIFAGYQISDDNNIFAYASNFTGSYAEFTLKFIDLRTGKPLPDVVDKVVGFAWSADNKTFFYTTYTPALRPYRVMRQQLGAKAPASLVYEEENELFNVYVSRSKSKKLIYVTTESFTSSETRLLPADQPTTTPVIFLPRQKDIQYNLNDHPDHFFLMWKDPRNKNKKVYALPKTGYQDRKTWQEVIPHNPKTLIERIDVYQTFMVIQSRSNGLVNIQVRDLQNGQTKNVDFPEPVYAASEVRLPEFDAKQIRYAYTSLNRPNSTFEYDVATGISKLLKQQEIPSGFDPDKYEVKRLWAPAKDARSGVTVKIPMAIVYKKGLDLNGQNPTLLYAYGSYGVTMDANFNRNVFSLVDRGFLYAIAQIRGGSDLGEAWYEDGKLQKKLNTFTDFIACAEHLIAEKYTNPKKLAIEGGSAGGLLMGAVTNLRPDLFQVVVAKVPFVDVINTMLDTSLPLTTQEYEQWGNPNVKADYDYIRQYSPYDNVDKKAYPNILATGGLNDSQVGFQEPTKWVAKLRSYKTDQNLVLLKTNMESGHGGATGRFDYLKEEALIYAFILDRLGLTK</sequence>
<dbReference type="EMBL" id="VBSN01000049">
    <property type="protein sequence ID" value="KAA6438725.1"/>
    <property type="molecule type" value="Genomic_DNA"/>
</dbReference>
<evidence type="ECO:0000313" key="10">
    <source>
        <dbReference type="Proteomes" id="UP000323994"/>
    </source>
</evidence>
<dbReference type="InterPro" id="IPR023302">
    <property type="entry name" value="Pept_S9A_N"/>
</dbReference>
<dbReference type="SUPFAM" id="SSF53474">
    <property type="entry name" value="alpha/beta-Hydrolases"/>
    <property type="match status" value="1"/>
</dbReference>
<dbReference type="FunFam" id="3.40.50.1820:FF:000005">
    <property type="entry name" value="Prolyl endopeptidase"/>
    <property type="match status" value="1"/>
</dbReference>
<protein>
    <recommendedName>
        <fullName evidence="6">Proline-specific endopeptidase</fullName>
    </recommendedName>
</protein>
<dbReference type="InterPro" id="IPR029058">
    <property type="entry name" value="AB_hydrolase_fold"/>
</dbReference>
<keyword evidence="3" id="KW-0378">Hydrolase</keyword>
<organism evidence="9 10">
    <name type="scientific">Dyadobacter flavalbus</name>
    <dbReference type="NCBI Taxonomy" id="2579942"/>
    <lineage>
        <taxon>Bacteria</taxon>
        <taxon>Pseudomonadati</taxon>
        <taxon>Bacteroidota</taxon>
        <taxon>Cytophagia</taxon>
        <taxon>Cytophagales</taxon>
        <taxon>Spirosomataceae</taxon>
        <taxon>Dyadobacter</taxon>
    </lineage>
</organism>
<dbReference type="PANTHER" id="PTHR11757">
    <property type="entry name" value="PROTEASE FAMILY S9A OLIGOPEPTIDASE"/>
    <property type="match status" value="1"/>
</dbReference>
<keyword evidence="2" id="KW-0645">Protease</keyword>
<evidence type="ECO:0000256" key="4">
    <source>
        <dbReference type="ARBA" id="ARBA00022825"/>
    </source>
</evidence>
<dbReference type="Gene3D" id="2.130.10.120">
    <property type="entry name" value="Prolyl oligopeptidase, N-terminal domain"/>
    <property type="match status" value="1"/>
</dbReference>
<dbReference type="InterPro" id="IPR051543">
    <property type="entry name" value="Serine_Peptidase_S9A"/>
</dbReference>
<dbReference type="Pfam" id="PF02897">
    <property type="entry name" value="Peptidase_S9_N"/>
    <property type="match status" value="1"/>
</dbReference>
<comment type="similarity">
    <text evidence="1">Belongs to the peptidase S9A family.</text>
</comment>
<dbReference type="Proteomes" id="UP000323994">
    <property type="component" value="Unassembled WGS sequence"/>
</dbReference>